<keyword evidence="4" id="KW-1185">Reference proteome</keyword>
<accession>A0A4R6LUS8</accession>
<protein>
    <recommendedName>
        <fullName evidence="5">Peptidase</fullName>
    </recommendedName>
</protein>
<reference evidence="3 4" key="1">
    <citation type="submission" date="2017-07" db="EMBL/GenBank/DDBJ databases">
        <title>Draft whole genome sequences of clinical Proprionibacteriaceae strains.</title>
        <authorList>
            <person name="Bernier A.-M."/>
            <person name="Bernard K."/>
            <person name="Domingo M.-C."/>
        </authorList>
    </citation>
    <scope>NUCLEOTIDE SEQUENCE [LARGE SCALE GENOMIC DNA]</scope>
    <source>
        <strain evidence="3 4">NML 030167</strain>
    </source>
</reference>
<dbReference type="EMBL" id="NMVO01000001">
    <property type="protein sequence ID" value="OYO17869.1"/>
    <property type="molecule type" value="Genomic_DNA"/>
</dbReference>
<dbReference type="OrthoDB" id="3508456at2"/>
<organism evidence="3 4">
    <name type="scientific">Enemella evansiae</name>
    <dbReference type="NCBI Taxonomy" id="2016499"/>
    <lineage>
        <taxon>Bacteria</taxon>
        <taxon>Bacillati</taxon>
        <taxon>Actinomycetota</taxon>
        <taxon>Actinomycetes</taxon>
        <taxon>Propionibacteriales</taxon>
        <taxon>Propionibacteriaceae</taxon>
        <taxon>Enemella</taxon>
    </lineage>
</organism>
<comment type="caution">
    <text evidence="3">The sequence shown here is derived from an EMBL/GenBank/DDBJ whole genome shotgun (WGS) entry which is preliminary data.</text>
</comment>
<evidence type="ECO:0008006" key="5">
    <source>
        <dbReference type="Google" id="ProtNLM"/>
    </source>
</evidence>
<dbReference type="AlphaFoldDB" id="A0A255GPX8"/>
<evidence type="ECO:0000256" key="2">
    <source>
        <dbReference type="SAM" id="Phobius"/>
    </source>
</evidence>
<proteinExistence type="predicted"/>
<keyword evidence="2" id="KW-1133">Transmembrane helix</keyword>
<accession>A0A255GPX8</accession>
<gene>
    <name evidence="3" type="ORF">CGZ94_03100</name>
</gene>
<dbReference type="RefSeq" id="WP_094404647.1">
    <property type="nucleotide sequence ID" value="NZ_NMVO01000001.1"/>
</dbReference>
<name>A0A255GPX8_9ACTN</name>
<evidence type="ECO:0000313" key="3">
    <source>
        <dbReference type="EMBL" id="OYO17869.1"/>
    </source>
</evidence>
<keyword evidence="2" id="KW-0812">Transmembrane</keyword>
<sequence length="293" mass="33284">MGRTEQLELGSGSRWWQFLLAFVLVAGLVAAGVQAYARRLDPPTPPAQIQQPQTPTPTPTRTRSWDPDRSATRNLLYRWQFPDGFTCWRFERRDRVPRGERVAYLESLVRCLATLHDGPMGRMRRQVGTIPRLVVEGRDPIMVCPTTQHADWGAVYCAVNQTITYRLPPPEEFDEDPSADEFLIAHEYAHHLQAISGIWVSASSRYAGEEAFGRRIELQATCMAGALVAGSWSPIQRPREVRQRDLDSLARWPADWASTHGTPEARRTWARAGMTGPWYSGCNTWRVPTEQVR</sequence>
<evidence type="ECO:0000256" key="1">
    <source>
        <dbReference type="SAM" id="MobiDB-lite"/>
    </source>
</evidence>
<feature type="transmembrane region" description="Helical" evidence="2">
    <location>
        <begin position="15"/>
        <end position="37"/>
    </location>
</feature>
<dbReference type="Proteomes" id="UP000215896">
    <property type="component" value="Unassembled WGS sequence"/>
</dbReference>
<evidence type="ECO:0000313" key="4">
    <source>
        <dbReference type="Proteomes" id="UP000215896"/>
    </source>
</evidence>
<keyword evidence="2" id="KW-0472">Membrane</keyword>
<feature type="region of interest" description="Disordered" evidence="1">
    <location>
        <begin position="41"/>
        <end position="68"/>
    </location>
</feature>